<dbReference type="GO" id="GO:0005737">
    <property type="term" value="C:cytoplasm"/>
    <property type="evidence" value="ECO:0007669"/>
    <property type="project" value="UniProtKB-SubCell"/>
</dbReference>
<dbReference type="PANTHER" id="PTHR43213">
    <property type="entry name" value="BIFUNCTIONAL DTTP/UTP PYROPHOSPHATASE/METHYLTRANSFERASE PROTEIN-RELATED"/>
    <property type="match status" value="1"/>
</dbReference>
<comment type="caution">
    <text evidence="3">Lacks conserved residue(s) required for the propagation of feature annotation.</text>
</comment>
<dbReference type="Pfam" id="PF02545">
    <property type="entry name" value="Maf"/>
    <property type="match status" value="1"/>
</dbReference>
<comment type="cofactor">
    <cofactor evidence="1 3">
        <name>a divalent metal cation</name>
        <dbReference type="ChEBI" id="CHEBI:60240"/>
    </cofactor>
</comment>
<comment type="function">
    <text evidence="3">Nucleoside triphosphate pyrophosphatase that hydrolyzes dTTP and UTP. May have a dual role in cell division arrest and in preventing the incorporation of modified nucleotides into cellular nucleic acids.</text>
</comment>
<dbReference type="GO" id="GO:0036221">
    <property type="term" value="F:UTP diphosphatase activity"/>
    <property type="evidence" value="ECO:0007669"/>
    <property type="project" value="RHEA"/>
</dbReference>
<dbReference type="EC" id="3.6.1.9" evidence="3"/>
<comment type="similarity">
    <text evidence="3">Belongs to the Maf family. YhdE subfamily.</text>
</comment>
<dbReference type="GO" id="GO:0036218">
    <property type="term" value="F:dTTP diphosphatase activity"/>
    <property type="evidence" value="ECO:0007669"/>
    <property type="project" value="RHEA"/>
</dbReference>
<keyword evidence="3" id="KW-0963">Cytoplasm</keyword>
<evidence type="ECO:0000256" key="3">
    <source>
        <dbReference type="HAMAP-Rule" id="MF_00528"/>
    </source>
</evidence>
<dbReference type="HAMAP" id="MF_00528">
    <property type="entry name" value="Maf"/>
    <property type="match status" value="1"/>
</dbReference>
<comment type="catalytic activity">
    <reaction evidence="3">
        <text>dTTP + H2O = dTMP + diphosphate + H(+)</text>
        <dbReference type="Rhea" id="RHEA:28534"/>
        <dbReference type="ChEBI" id="CHEBI:15377"/>
        <dbReference type="ChEBI" id="CHEBI:15378"/>
        <dbReference type="ChEBI" id="CHEBI:33019"/>
        <dbReference type="ChEBI" id="CHEBI:37568"/>
        <dbReference type="ChEBI" id="CHEBI:63528"/>
        <dbReference type="EC" id="3.6.1.9"/>
    </reaction>
</comment>
<dbReference type="OrthoDB" id="9807767at2"/>
<evidence type="ECO:0000313" key="5">
    <source>
        <dbReference type="Proteomes" id="UP000076394"/>
    </source>
</evidence>
<gene>
    <name evidence="4" type="ORF">Dm11a5_0969</name>
</gene>
<dbReference type="Proteomes" id="UP000076394">
    <property type="component" value="Chromosome"/>
</dbReference>
<protein>
    <recommendedName>
        <fullName evidence="3">dTTP/UTP pyrophosphatase</fullName>
        <shortName evidence="3">dTTPase/UTPase</shortName>
        <ecNumber evidence="3">3.6.1.9</ecNumber>
    </recommendedName>
    <alternativeName>
        <fullName evidence="3">Nucleoside triphosphate pyrophosphatase</fullName>
    </alternativeName>
    <alternativeName>
        <fullName evidence="3">Nucleotide pyrophosphatase</fullName>
        <shortName evidence="3">Nucleotide PPase</shortName>
    </alternativeName>
</protein>
<sequence length="224" mass="24400">MPDNPTGTLPEIILASASPRRRQILSEMGFVFSVCPSQAELYPDGSVAPAEFAVLNAQIKARDIASKYSNGLIIAADTIVVDDFGILGKPSSKKVALNYLSRLGGKPHTVISSVCLLNAENGQIRSATCQSTLTMRPYTQAEAQRYVDSGLPMDKAGAYGIQDKEFNPAENIQGCYLNVVGLPACTLVRLINEMGFNPKLARNWKPEGDCTLCRIYRTEISRLR</sequence>
<dbReference type="SUPFAM" id="SSF52972">
    <property type="entry name" value="ITPase-like"/>
    <property type="match status" value="1"/>
</dbReference>
<comment type="subcellular location">
    <subcellularLocation>
        <location evidence="3">Cytoplasm</location>
    </subcellularLocation>
</comment>
<dbReference type="PATRIC" id="fig|61435.13.peg.984"/>
<dbReference type="RefSeq" id="WP_034376414.1">
    <property type="nucleotide sequence ID" value="NZ_AP024514.1"/>
</dbReference>
<evidence type="ECO:0000313" key="4">
    <source>
        <dbReference type="EMBL" id="AMU86795.1"/>
    </source>
</evidence>
<dbReference type="CDD" id="cd00555">
    <property type="entry name" value="Maf"/>
    <property type="match status" value="1"/>
</dbReference>
<keyword evidence="3" id="KW-0546">Nucleotide metabolism</keyword>
<feature type="site" description="Important for substrate specificity" evidence="3">
    <location>
        <position position="162"/>
    </location>
</feature>
<evidence type="ECO:0000256" key="2">
    <source>
        <dbReference type="ARBA" id="ARBA00022801"/>
    </source>
</evidence>
<dbReference type="GO" id="GO:0009117">
    <property type="term" value="P:nucleotide metabolic process"/>
    <property type="evidence" value="ECO:0007669"/>
    <property type="project" value="UniProtKB-KW"/>
</dbReference>
<dbReference type="PANTHER" id="PTHR43213:SF5">
    <property type="entry name" value="BIFUNCTIONAL DTTP_UTP PYROPHOSPHATASE_METHYLTRANSFERASE PROTEIN-RELATED"/>
    <property type="match status" value="1"/>
</dbReference>
<organism evidence="4 5">
    <name type="scientific">Dehalococcoides mccartyi</name>
    <dbReference type="NCBI Taxonomy" id="61435"/>
    <lineage>
        <taxon>Bacteria</taxon>
        <taxon>Bacillati</taxon>
        <taxon>Chloroflexota</taxon>
        <taxon>Dehalococcoidia</taxon>
        <taxon>Dehalococcoidales</taxon>
        <taxon>Dehalococcoidaceae</taxon>
        <taxon>Dehalococcoides</taxon>
    </lineage>
</organism>
<accession>A0A142VC36</accession>
<keyword evidence="2 3" id="KW-0378">Hydrolase</keyword>
<feature type="site" description="Important for substrate specificity" evidence="3">
    <location>
        <position position="20"/>
    </location>
</feature>
<dbReference type="InterPro" id="IPR029001">
    <property type="entry name" value="ITPase-like_fam"/>
</dbReference>
<feature type="site" description="Important for substrate specificity" evidence="3">
    <location>
        <position position="78"/>
    </location>
</feature>
<dbReference type="NCBIfam" id="TIGR00172">
    <property type="entry name" value="maf"/>
    <property type="match status" value="1"/>
</dbReference>
<dbReference type="Gene3D" id="3.90.950.10">
    <property type="match status" value="1"/>
</dbReference>
<dbReference type="AlphaFoldDB" id="A0A142VC36"/>
<feature type="active site" description="Proton acceptor" evidence="3">
    <location>
        <position position="77"/>
    </location>
</feature>
<dbReference type="PIRSF" id="PIRSF006305">
    <property type="entry name" value="Maf"/>
    <property type="match status" value="1"/>
</dbReference>
<dbReference type="EMBL" id="CP011127">
    <property type="protein sequence ID" value="AMU86795.1"/>
    <property type="molecule type" value="Genomic_DNA"/>
</dbReference>
<name>A0A142VC36_9CHLR</name>
<evidence type="ECO:0000256" key="1">
    <source>
        <dbReference type="ARBA" id="ARBA00001968"/>
    </source>
</evidence>
<reference evidence="4 5" key="1">
    <citation type="submission" date="2015-03" db="EMBL/GenBank/DDBJ databases">
        <title>Genomic characterization of Dehalococcoides mccartyi strain 11a5, an unusal plasmid-containing chloroethene dechlorinator.</title>
        <authorList>
            <person name="Zhao S."/>
            <person name="Ding C."/>
            <person name="He J."/>
        </authorList>
    </citation>
    <scope>NUCLEOTIDE SEQUENCE [LARGE SCALE GENOMIC DNA]</scope>
    <source>
        <strain evidence="4 5">11a5</strain>
    </source>
</reference>
<dbReference type="InterPro" id="IPR003697">
    <property type="entry name" value="Maf-like"/>
</dbReference>
<comment type="catalytic activity">
    <reaction evidence="3">
        <text>UTP + H2O = UMP + diphosphate + H(+)</text>
        <dbReference type="Rhea" id="RHEA:29395"/>
        <dbReference type="ChEBI" id="CHEBI:15377"/>
        <dbReference type="ChEBI" id="CHEBI:15378"/>
        <dbReference type="ChEBI" id="CHEBI:33019"/>
        <dbReference type="ChEBI" id="CHEBI:46398"/>
        <dbReference type="ChEBI" id="CHEBI:57865"/>
        <dbReference type="EC" id="3.6.1.9"/>
    </reaction>
</comment>
<proteinExistence type="inferred from homology"/>